<accession>A0ABM6V058</accession>
<feature type="compositionally biased region" description="Polar residues" evidence="2">
    <location>
        <begin position="191"/>
        <end position="203"/>
    </location>
</feature>
<keyword evidence="1" id="KW-0175">Coiled coil</keyword>
<proteinExistence type="predicted"/>
<geneLocation type="plasmid" evidence="3 4">
    <name>unnamed2</name>
</geneLocation>
<name>A0ABM6V058_9GAMM</name>
<reference evidence="4" key="1">
    <citation type="journal article" date="2018" name="Genome Announc.">
        <title>First complete genome sequence of Yersinia massiliensis.</title>
        <authorList>
            <person name="Thomas M.C."/>
            <person name="Arling V."/>
            <person name="Goji N."/>
            <person name="Janzen T.W."/>
            <person name="Duceppe M.-O."/>
            <person name="Mathews A."/>
            <person name="Carrillo C."/>
            <person name="Amoako K."/>
        </authorList>
    </citation>
    <scope>NUCLEOTIDE SEQUENCE [LARGE SCALE GENOMIC DNA]</scope>
    <source>
        <strain evidence="4">GTA</strain>
        <plasmid evidence="4">unnamed2</plasmid>
    </source>
</reference>
<organism evidence="3 4">
    <name type="scientific">Yersinia massiliensis</name>
    <dbReference type="NCBI Taxonomy" id="419257"/>
    <lineage>
        <taxon>Bacteria</taxon>
        <taxon>Pseudomonadati</taxon>
        <taxon>Pseudomonadota</taxon>
        <taxon>Gammaproteobacteria</taxon>
        <taxon>Enterobacterales</taxon>
        <taxon>Yersiniaceae</taxon>
        <taxon>Yersinia</taxon>
    </lineage>
</organism>
<protein>
    <submittedName>
        <fullName evidence="3">Uncharacterized protein</fullName>
    </submittedName>
</protein>
<keyword evidence="3" id="KW-0614">Plasmid</keyword>
<keyword evidence="4" id="KW-1185">Reference proteome</keyword>
<feature type="region of interest" description="Disordered" evidence="2">
    <location>
        <begin position="166"/>
        <end position="203"/>
    </location>
</feature>
<evidence type="ECO:0000313" key="3">
    <source>
        <dbReference type="EMBL" id="AVX40754.1"/>
    </source>
</evidence>
<dbReference type="InterPro" id="IPR050043">
    <property type="entry name" value="KfrC-like_dom"/>
</dbReference>
<dbReference type="Proteomes" id="UP000240908">
    <property type="component" value="Plasmid unnamed2"/>
</dbReference>
<evidence type="ECO:0000313" key="4">
    <source>
        <dbReference type="Proteomes" id="UP000240908"/>
    </source>
</evidence>
<evidence type="ECO:0000256" key="1">
    <source>
        <dbReference type="SAM" id="Coils"/>
    </source>
</evidence>
<evidence type="ECO:0000256" key="2">
    <source>
        <dbReference type="SAM" id="MobiDB-lite"/>
    </source>
</evidence>
<gene>
    <name evidence="3" type="ORF">DA391_24080</name>
</gene>
<dbReference type="NCBIfam" id="NF042916">
    <property type="entry name" value="IncP_KfrC_dom"/>
    <property type="match status" value="1"/>
</dbReference>
<dbReference type="EMBL" id="CP028489">
    <property type="protein sequence ID" value="AVX40754.1"/>
    <property type="molecule type" value="Genomic_DNA"/>
</dbReference>
<sequence length="203" mass="23715">MGITDEKHTIFTAEKEHRLKEEQTVDDGLLKEAEIIHSEQQALLESSSLEVQYGAMLASYIDQKHGQVERIEDRLEVLIEQQSTRIQQATNRQPGLFALPGKKAKFQFLLHQEQSSLQRLHGRLETVREIKESMGLHSPRIEEMATRKMRIENPELTQDWDEMREAQRRHEAMLRKKEQDRKQDLARSKGRTLNQNMESSSSL</sequence>
<dbReference type="RefSeq" id="WP_108088397.1">
    <property type="nucleotide sequence ID" value="NZ_CP028489.1"/>
</dbReference>
<feature type="coiled-coil region" evidence="1">
    <location>
        <begin position="61"/>
        <end position="92"/>
    </location>
</feature>
<feature type="compositionally biased region" description="Basic and acidic residues" evidence="2">
    <location>
        <begin position="166"/>
        <end position="187"/>
    </location>
</feature>